<accession>A0A136A682</accession>
<evidence type="ECO:0000313" key="1">
    <source>
        <dbReference type="EMBL" id="KXI30739.1"/>
    </source>
</evidence>
<dbReference type="RefSeq" id="WP_068371624.1">
    <property type="nucleotide sequence ID" value="NZ_LSNE01000002.1"/>
</dbReference>
<sequence>MNSITKVLMSFLLAGLNACASKDNPCEEILEVKRQVQQCEQWRKVMNNNNYPQQAMTAKKRYEQECQDLRYYRDDYDTICKGNETPIGKSKTEH</sequence>
<proteinExistence type="predicted"/>
<dbReference type="Proteomes" id="UP000070299">
    <property type="component" value="Unassembled WGS sequence"/>
</dbReference>
<keyword evidence="2" id="KW-1185">Reference proteome</keyword>
<dbReference type="OrthoDB" id="6333637at2"/>
<comment type="caution">
    <text evidence="1">The sequence shown here is derived from an EMBL/GenBank/DDBJ whole genome shotgun (WGS) entry which is preliminary data.</text>
</comment>
<dbReference type="EMBL" id="LSNE01000002">
    <property type="protein sequence ID" value="KXI30739.1"/>
    <property type="molecule type" value="Genomic_DNA"/>
</dbReference>
<reference evidence="2" key="1">
    <citation type="submission" date="2016-02" db="EMBL/GenBank/DDBJ databases">
        <authorList>
            <person name="Schultz-Johansen M."/>
            <person name="Glaring M.A."/>
            <person name="Bech P.K."/>
            <person name="Stougaard P."/>
        </authorList>
    </citation>
    <scope>NUCLEOTIDE SEQUENCE [LARGE SCALE GENOMIC DNA]</scope>
    <source>
        <strain evidence="2">S66</strain>
    </source>
</reference>
<evidence type="ECO:0000313" key="2">
    <source>
        <dbReference type="Proteomes" id="UP000070299"/>
    </source>
</evidence>
<name>A0A136A682_9ALTE</name>
<organism evidence="1 2">
    <name type="scientific">Paraglaciecola hydrolytica</name>
    <dbReference type="NCBI Taxonomy" id="1799789"/>
    <lineage>
        <taxon>Bacteria</taxon>
        <taxon>Pseudomonadati</taxon>
        <taxon>Pseudomonadota</taxon>
        <taxon>Gammaproteobacteria</taxon>
        <taxon>Alteromonadales</taxon>
        <taxon>Alteromonadaceae</taxon>
        <taxon>Paraglaciecola</taxon>
    </lineage>
</organism>
<protein>
    <submittedName>
        <fullName evidence="1">Uncharacterized protein</fullName>
    </submittedName>
</protein>
<gene>
    <name evidence="1" type="ORF">AX660_04780</name>
</gene>
<dbReference type="AlphaFoldDB" id="A0A136A682"/>